<evidence type="ECO:0000313" key="9">
    <source>
        <dbReference type="EMBL" id="CAB3807932.1"/>
    </source>
</evidence>
<dbReference type="NCBIfam" id="TIGR00071">
    <property type="entry name" value="hisT_truA"/>
    <property type="match status" value="1"/>
</dbReference>
<dbReference type="Proteomes" id="UP000494252">
    <property type="component" value="Unassembled WGS sequence"/>
</dbReference>
<dbReference type="InterPro" id="IPR020097">
    <property type="entry name" value="PsdUridine_synth_TruA_a/b_dom"/>
</dbReference>
<feature type="active site" description="Nucleophile" evidence="4 5">
    <location>
        <position position="52"/>
    </location>
</feature>
<reference evidence="9 10" key="1">
    <citation type="submission" date="2020-04" db="EMBL/GenBank/DDBJ databases">
        <authorList>
            <person name="De Canck E."/>
        </authorList>
    </citation>
    <scope>NUCLEOTIDE SEQUENCE [LARGE SCALE GENOMIC DNA]</scope>
    <source>
        <strain evidence="9 10">LMG 27177</strain>
    </source>
</reference>
<feature type="binding site" evidence="4 6">
    <location>
        <position position="110"/>
    </location>
    <ligand>
        <name>substrate</name>
    </ligand>
</feature>
<dbReference type="GO" id="GO:0031119">
    <property type="term" value="P:tRNA pseudouridine synthesis"/>
    <property type="evidence" value="ECO:0007669"/>
    <property type="project" value="UniProtKB-UniRule"/>
</dbReference>
<organism evidence="9 10">
    <name type="scientific">Paraburkholderia fynbosensis</name>
    <dbReference type="NCBI Taxonomy" id="1200993"/>
    <lineage>
        <taxon>Bacteria</taxon>
        <taxon>Pseudomonadati</taxon>
        <taxon>Pseudomonadota</taxon>
        <taxon>Betaproteobacteria</taxon>
        <taxon>Burkholderiales</taxon>
        <taxon>Burkholderiaceae</taxon>
        <taxon>Paraburkholderia</taxon>
    </lineage>
</organism>
<dbReference type="Pfam" id="PF01416">
    <property type="entry name" value="PseudoU_synth_1"/>
    <property type="match status" value="2"/>
</dbReference>
<sequence>MKRIALGVQYDGAAFGGWQSQPHGNTVQNELERALREFAQVPVHTVVAGRTDAGVHGLGQVVHFDTELDRLDISWVRGPNSFLPKTIGVQWAKQMPDEFHARFSAFERTYYYVLYVSPVRSPMLATRAGWVHVPLDVDAMRTGAAHLIGEHDFSAFRSSQCQAKTPVKHLYQIDVRQNGNFVHFRFRANAFLHHMVRNLMGCLIEIGRRRRAPEWMIEVLASRRRDCAAPTFMPDGLYLAQVSYPERFAVPAPQTGSAPWSTVWTEQPET</sequence>
<comment type="catalytic activity">
    <reaction evidence="4 7">
        <text>uridine(38/39/40) in tRNA = pseudouridine(38/39/40) in tRNA</text>
        <dbReference type="Rhea" id="RHEA:22376"/>
        <dbReference type="Rhea" id="RHEA-COMP:10085"/>
        <dbReference type="Rhea" id="RHEA-COMP:10087"/>
        <dbReference type="ChEBI" id="CHEBI:65314"/>
        <dbReference type="ChEBI" id="CHEBI:65315"/>
        <dbReference type="EC" id="5.4.99.12"/>
    </reaction>
</comment>
<dbReference type="RefSeq" id="WP_175165517.1">
    <property type="nucleotide sequence ID" value="NZ_CADIKI010000025.1"/>
</dbReference>
<comment type="caution">
    <text evidence="4">Lacks conserved residue(s) required for the propagation of feature annotation.</text>
</comment>
<comment type="similarity">
    <text evidence="1 4 7">Belongs to the tRNA pseudouridine synthase TruA family.</text>
</comment>
<comment type="function">
    <text evidence="4">Formation of pseudouridine at positions 38, 39 and 40 in the anticodon stem and loop of transfer RNAs.</text>
</comment>
<dbReference type="PANTHER" id="PTHR11142">
    <property type="entry name" value="PSEUDOURIDYLATE SYNTHASE"/>
    <property type="match status" value="1"/>
</dbReference>
<dbReference type="FunFam" id="3.30.70.580:FF:000001">
    <property type="entry name" value="tRNA pseudouridine synthase A"/>
    <property type="match status" value="1"/>
</dbReference>
<dbReference type="Gene3D" id="3.30.70.580">
    <property type="entry name" value="Pseudouridine synthase I, catalytic domain, N-terminal subdomain"/>
    <property type="match status" value="1"/>
</dbReference>
<dbReference type="Gene3D" id="3.30.70.660">
    <property type="entry name" value="Pseudouridine synthase I, catalytic domain, C-terminal subdomain"/>
    <property type="match status" value="1"/>
</dbReference>
<keyword evidence="10" id="KW-1185">Reference proteome</keyword>
<dbReference type="HAMAP" id="MF_00171">
    <property type="entry name" value="TruA"/>
    <property type="match status" value="1"/>
</dbReference>
<feature type="domain" description="Pseudouridine synthase I TruA alpha/beta" evidence="8">
    <location>
        <begin position="9"/>
        <end position="103"/>
    </location>
</feature>
<dbReference type="CDD" id="cd02570">
    <property type="entry name" value="PseudoU_synth_EcTruA"/>
    <property type="match status" value="1"/>
</dbReference>
<keyword evidence="2 4" id="KW-0819">tRNA processing</keyword>
<proteinExistence type="inferred from homology"/>
<evidence type="ECO:0000313" key="10">
    <source>
        <dbReference type="Proteomes" id="UP000494252"/>
    </source>
</evidence>
<evidence type="ECO:0000256" key="4">
    <source>
        <dbReference type="HAMAP-Rule" id="MF_00171"/>
    </source>
</evidence>
<feature type="domain" description="Pseudouridine synthase I TruA alpha/beta" evidence="8">
    <location>
        <begin position="144"/>
        <end position="245"/>
    </location>
</feature>
<dbReference type="GO" id="GO:0160147">
    <property type="term" value="F:tRNA pseudouridine(38-40) synthase activity"/>
    <property type="evidence" value="ECO:0007669"/>
    <property type="project" value="UniProtKB-EC"/>
</dbReference>
<evidence type="ECO:0000256" key="1">
    <source>
        <dbReference type="ARBA" id="ARBA00009375"/>
    </source>
</evidence>
<dbReference type="SUPFAM" id="SSF55120">
    <property type="entry name" value="Pseudouridine synthase"/>
    <property type="match status" value="1"/>
</dbReference>
<evidence type="ECO:0000259" key="8">
    <source>
        <dbReference type="Pfam" id="PF01416"/>
    </source>
</evidence>
<gene>
    <name evidence="4 9" type="primary">truA</name>
    <name evidence="9" type="ORF">LMG27177_06446</name>
</gene>
<dbReference type="InterPro" id="IPR020094">
    <property type="entry name" value="TruA/RsuA/RluB/E/F_N"/>
</dbReference>
<evidence type="ECO:0000256" key="2">
    <source>
        <dbReference type="ARBA" id="ARBA00022694"/>
    </source>
</evidence>
<comment type="subunit">
    <text evidence="4">Homodimer.</text>
</comment>
<evidence type="ECO:0000256" key="7">
    <source>
        <dbReference type="RuleBase" id="RU003792"/>
    </source>
</evidence>
<dbReference type="EMBL" id="CADIKI010000025">
    <property type="protein sequence ID" value="CAB3807932.1"/>
    <property type="molecule type" value="Genomic_DNA"/>
</dbReference>
<dbReference type="PANTHER" id="PTHR11142:SF0">
    <property type="entry name" value="TRNA PSEUDOURIDINE SYNTHASE-LIKE 1"/>
    <property type="match status" value="1"/>
</dbReference>
<accession>A0A6J5GZ74</accession>
<dbReference type="InterPro" id="IPR020103">
    <property type="entry name" value="PsdUridine_synth_cat_dom_sf"/>
</dbReference>
<name>A0A6J5GZ74_9BURK</name>
<dbReference type="InterPro" id="IPR020095">
    <property type="entry name" value="PsdUridine_synth_TruA_C"/>
</dbReference>
<evidence type="ECO:0000256" key="5">
    <source>
        <dbReference type="PIRSR" id="PIRSR001430-1"/>
    </source>
</evidence>
<dbReference type="InterPro" id="IPR001406">
    <property type="entry name" value="PsdUridine_synth_TruA"/>
</dbReference>
<dbReference type="PIRSF" id="PIRSF001430">
    <property type="entry name" value="tRNA_psdUrid_synth"/>
    <property type="match status" value="1"/>
</dbReference>
<dbReference type="AlphaFoldDB" id="A0A6J5GZ74"/>
<protein>
    <recommendedName>
        <fullName evidence="4">tRNA pseudouridine synthase A</fullName>
        <ecNumber evidence="4">5.4.99.12</ecNumber>
    </recommendedName>
    <alternativeName>
        <fullName evidence="4">tRNA pseudouridine(38-40) synthase</fullName>
    </alternativeName>
    <alternativeName>
        <fullName evidence="4">tRNA pseudouridylate synthase I</fullName>
    </alternativeName>
    <alternativeName>
        <fullName evidence="4">tRNA-uridine isomerase I</fullName>
    </alternativeName>
</protein>
<evidence type="ECO:0000256" key="3">
    <source>
        <dbReference type="ARBA" id="ARBA00023235"/>
    </source>
</evidence>
<keyword evidence="3 4" id="KW-0413">Isomerase</keyword>
<dbReference type="GO" id="GO:0003723">
    <property type="term" value="F:RNA binding"/>
    <property type="evidence" value="ECO:0007669"/>
    <property type="project" value="InterPro"/>
</dbReference>
<dbReference type="EC" id="5.4.99.12" evidence="4"/>
<evidence type="ECO:0000256" key="6">
    <source>
        <dbReference type="PIRSR" id="PIRSR001430-2"/>
    </source>
</evidence>